<proteinExistence type="predicted"/>
<dbReference type="InterPro" id="IPR051554">
    <property type="entry name" value="Acetyltransferase_Eis"/>
</dbReference>
<dbReference type="GO" id="GO:0030649">
    <property type="term" value="P:aminoglycoside antibiotic catabolic process"/>
    <property type="evidence" value="ECO:0007669"/>
    <property type="project" value="TreeGrafter"/>
</dbReference>
<keyword evidence="3" id="KW-0808">Transferase</keyword>
<dbReference type="PANTHER" id="PTHR37817">
    <property type="entry name" value="N-ACETYLTRANSFERASE EIS"/>
    <property type="match status" value="1"/>
</dbReference>
<dbReference type="Gene3D" id="3.30.1050.10">
    <property type="entry name" value="SCP2 sterol-binding domain"/>
    <property type="match status" value="1"/>
</dbReference>
<dbReference type="InterPro" id="IPR036527">
    <property type="entry name" value="SCP2_sterol-bd_dom_sf"/>
</dbReference>
<dbReference type="Pfam" id="PF13530">
    <property type="entry name" value="SCP2_2"/>
    <property type="match status" value="1"/>
</dbReference>
<dbReference type="PANTHER" id="PTHR37817:SF1">
    <property type="entry name" value="N-ACETYLTRANSFERASE EIS"/>
    <property type="match status" value="1"/>
</dbReference>
<dbReference type="SUPFAM" id="SSF55718">
    <property type="entry name" value="SCP-like"/>
    <property type="match status" value="1"/>
</dbReference>
<dbReference type="Pfam" id="PF13527">
    <property type="entry name" value="Acetyltransf_9"/>
    <property type="match status" value="1"/>
</dbReference>
<sequence length="389" mass="44446">MGQPIKLGQNDFEAVYDLYRYAFHKEPRGGKDALRYFFGQTIAYGEFDAQQLTSQVTQIPFQVNWGEQLLNANGVGNVSSYPEYRGDGAASRIMMVALQEAYERGDILSYLAPFSYGFYSRFGYAQAFDRLHLSWSAEHFPQGKRRGGTITRMAFDEAQALMDAVYERAPQMKRGGIERENWWWDYYFMMKTPHTQVAIYRDDDHETQGYVMYEFVGETFKIREWVTLTTDALLSTTRFIGSHAGAFSRFEYEAPVSDLNELPVLQLMPEPQYEARVVPYMQARIVNLPAFVQALDIMLPTEVVFNVTDETAPWNGGRFELRGGELTRVVQSEAPAITGSIQAFTQWLMGYRSLDNLLLTGDLTTADAKTFSLLQAQLPKQKPVLADYF</sequence>
<dbReference type="EMBL" id="JWHU01000040">
    <property type="protein sequence ID" value="KIU19318.1"/>
    <property type="molecule type" value="Genomic_DNA"/>
</dbReference>
<evidence type="ECO:0000259" key="1">
    <source>
        <dbReference type="Pfam" id="PF13530"/>
    </source>
</evidence>
<dbReference type="AlphaFoldDB" id="A0A0D1JCI1"/>
<dbReference type="Pfam" id="PF17668">
    <property type="entry name" value="Acetyltransf_17"/>
    <property type="match status" value="1"/>
</dbReference>
<feature type="domain" description="Enhanced intracellular survival protein" evidence="1">
    <location>
        <begin position="289"/>
        <end position="385"/>
    </location>
</feature>
<reference evidence="3 4" key="1">
    <citation type="journal article" date="2015" name="Microbiology (Mosc.)">
        <title>Genomics of the Weissella cibaria species with an examination of its metabolic traits.</title>
        <authorList>
            <person name="Lynch K.M."/>
            <person name="Lucid A."/>
            <person name="Arendt E.K."/>
            <person name="Sleator R.D."/>
            <person name="Lucey B."/>
            <person name="Coffey A."/>
        </authorList>
    </citation>
    <scope>NUCLEOTIDE SEQUENCE [LARGE SCALE GENOMIC DNA]</scope>
    <source>
        <strain evidence="3 4">MG1</strain>
    </source>
</reference>
<evidence type="ECO:0000259" key="2">
    <source>
        <dbReference type="Pfam" id="PF17668"/>
    </source>
</evidence>
<dbReference type="Gene3D" id="3.40.630.30">
    <property type="match status" value="2"/>
</dbReference>
<name>A0A0D1JCI1_9LACO</name>
<feature type="domain" description="Eis-like acetyltransferase" evidence="2">
    <location>
        <begin position="175"/>
        <end position="285"/>
    </location>
</feature>
<dbReference type="PATRIC" id="fig|137591.25.peg.1973"/>
<gene>
    <name evidence="3" type="ORF">QX99_02001</name>
</gene>
<evidence type="ECO:0000313" key="4">
    <source>
        <dbReference type="Proteomes" id="UP000032287"/>
    </source>
</evidence>
<dbReference type="eggNOG" id="COG4552">
    <property type="taxonomic scope" value="Bacteria"/>
</dbReference>
<dbReference type="InterPro" id="IPR025559">
    <property type="entry name" value="Eis_dom"/>
</dbReference>
<dbReference type="RefSeq" id="WP_043708726.1">
    <property type="nucleotide sequence ID" value="NZ_JALOCT010000011.1"/>
</dbReference>
<dbReference type="SUPFAM" id="SSF55729">
    <property type="entry name" value="Acyl-CoA N-acyltransferases (Nat)"/>
    <property type="match status" value="1"/>
</dbReference>
<keyword evidence="4" id="KW-1185">Reference proteome</keyword>
<dbReference type="GO" id="GO:0034069">
    <property type="term" value="F:aminoglycoside N-acetyltransferase activity"/>
    <property type="evidence" value="ECO:0007669"/>
    <property type="project" value="TreeGrafter"/>
</dbReference>
<organism evidence="3 4">
    <name type="scientific">Weissella cibaria</name>
    <dbReference type="NCBI Taxonomy" id="137591"/>
    <lineage>
        <taxon>Bacteria</taxon>
        <taxon>Bacillati</taxon>
        <taxon>Bacillota</taxon>
        <taxon>Bacilli</taxon>
        <taxon>Lactobacillales</taxon>
        <taxon>Lactobacillaceae</taxon>
        <taxon>Weissella</taxon>
    </lineage>
</organism>
<dbReference type="InterPro" id="IPR041380">
    <property type="entry name" value="Acetyltransf_17"/>
</dbReference>
<dbReference type="Proteomes" id="UP000032287">
    <property type="component" value="Unassembled WGS sequence"/>
</dbReference>
<dbReference type="STRING" id="137591.AO080_10760"/>
<accession>A0A0D1JCI1</accession>
<protein>
    <submittedName>
        <fullName evidence="3">Putative acetyltransferase involved in intracellular survival</fullName>
    </submittedName>
</protein>
<dbReference type="InterPro" id="IPR016181">
    <property type="entry name" value="Acyl_CoA_acyltransferase"/>
</dbReference>
<comment type="caution">
    <text evidence="3">The sequence shown here is derived from an EMBL/GenBank/DDBJ whole genome shotgun (WGS) entry which is preliminary data.</text>
</comment>
<evidence type="ECO:0000313" key="3">
    <source>
        <dbReference type="EMBL" id="KIU19318.1"/>
    </source>
</evidence>